<keyword evidence="3" id="KW-0788">Thiol protease</keyword>
<keyword evidence="4" id="KW-1133">Transmembrane helix</keyword>
<keyword evidence="4" id="KW-0812">Transmembrane</keyword>
<keyword evidence="4" id="KW-0472">Membrane</keyword>
<dbReference type="InterPro" id="IPR023365">
    <property type="entry name" value="Sortase_dom-sf"/>
</dbReference>
<dbReference type="Proteomes" id="UP001565242">
    <property type="component" value="Unassembled WGS sequence"/>
</dbReference>
<dbReference type="SUPFAM" id="SSF63817">
    <property type="entry name" value="Sortase"/>
    <property type="match status" value="1"/>
</dbReference>
<evidence type="ECO:0000256" key="3">
    <source>
        <dbReference type="ARBA" id="ARBA00022807"/>
    </source>
</evidence>
<dbReference type="Gene3D" id="2.40.260.10">
    <property type="entry name" value="Sortase"/>
    <property type="match status" value="1"/>
</dbReference>
<dbReference type="RefSeq" id="WP_369918163.1">
    <property type="nucleotide sequence ID" value="NZ_JBCLSQ010000011.1"/>
</dbReference>
<dbReference type="CDD" id="cd06165">
    <property type="entry name" value="Sortase_A"/>
    <property type="match status" value="1"/>
</dbReference>
<evidence type="ECO:0000256" key="4">
    <source>
        <dbReference type="SAM" id="Phobius"/>
    </source>
</evidence>
<name>A0ABV4D878_9LACT</name>
<dbReference type="EMBL" id="JBCLSQ010000011">
    <property type="protein sequence ID" value="MEY8537951.1"/>
    <property type="molecule type" value="Genomic_DNA"/>
</dbReference>
<sequence>MIEKIRNGLKMKKKRLKILITLLTLSMLGVLSIPFSKYFGLASHSQLIKKPDITNTLPERIAEPELIEAPNLRDVVKSYSNKDKTAVGQVIIPSASVNQPIFIGLTKENMARGVVSLFPKRQPDQQSLTLIGHHVQYDSSLLFGGVQSLKKHADVYVRYFDEYYSYKVESNRIIKETDLAALEDKGPNYLLLITCNSATTTPYRVLVTAKKVATPSKKAHASFTHQKEIIQKAHSKTYWIKFLLPLFFAIFLSGIFLIYIWKF</sequence>
<dbReference type="NCBIfam" id="TIGR01076">
    <property type="entry name" value="sortase_fam"/>
    <property type="match status" value="1"/>
</dbReference>
<accession>A0ABV4D878</accession>
<evidence type="ECO:0000313" key="6">
    <source>
        <dbReference type="Proteomes" id="UP001565242"/>
    </source>
</evidence>
<evidence type="ECO:0000256" key="1">
    <source>
        <dbReference type="ARBA" id="ARBA00022670"/>
    </source>
</evidence>
<comment type="caution">
    <text evidence="5">The sequence shown here is derived from an EMBL/GenBank/DDBJ whole genome shotgun (WGS) entry which is preliminary data.</text>
</comment>
<organism evidence="5 6">
    <name type="scientific">Lactococcus muris</name>
    <dbReference type="NCBI Taxonomy" id="2941330"/>
    <lineage>
        <taxon>Bacteria</taxon>
        <taxon>Bacillati</taxon>
        <taxon>Bacillota</taxon>
        <taxon>Bacilli</taxon>
        <taxon>Lactobacillales</taxon>
        <taxon>Streptococcaceae</taxon>
        <taxon>Lactococcus</taxon>
    </lineage>
</organism>
<keyword evidence="2" id="KW-0378">Hydrolase</keyword>
<dbReference type="Pfam" id="PF04203">
    <property type="entry name" value="Sortase"/>
    <property type="match status" value="1"/>
</dbReference>
<gene>
    <name evidence="5" type="ORF">AALM99_05785</name>
</gene>
<dbReference type="InterPro" id="IPR005754">
    <property type="entry name" value="Sortase"/>
</dbReference>
<proteinExistence type="predicted"/>
<keyword evidence="1" id="KW-0645">Protease</keyword>
<protein>
    <submittedName>
        <fullName evidence="5">Class A sortase</fullName>
    </submittedName>
</protein>
<evidence type="ECO:0000313" key="5">
    <source>
        <dbReference type="EMBL" id="MEY8537951.1"/>
    </source>
</evidence>
<reference evidence="5 6" key="1">
    <citation type="submission" date="2024-03" db="EMBL/GenBank/DDBJ databases">
        <title>Mouse gut bacterial collection (mGBC) of GemPharmatech.</title>
        <authorList>
            <person name="He Y."/>
            <person name="Dong L."/>
            <person name="Wu D."/>
            <person name="Gao X."/>
            <person name="Lin Z."/>
        </authorList>
    </citation>
    <scope>NUCLEOTIDE SEQUENCE [LARGE SCALE GENOMIC DNA]</scope>
    <source>
        <strain evidence="5 6">20-218</strain>
    </source>
</reference>
<dbReference type="InterPro" id="IPR042007">
    <property type="entry name" value="Sortase_A"/>
</dbReference>
<evidence type="ECO:0000256" key="2">
    <source>
        <dbReference type="ARBA" id="ARBA00022801"/>
    </source>
</evidence>
<feature type="transmembrane region" description="Helical" evidence="4">
    <location>
        <begin position="238"/>
        <end position="261"/>
    </location>
</feature>
<keyword evidence="6" id="KW-1185">Reference proteome</keyword>